<dbReference type="AlphaFoldDB" id="A0A3E0WWM5"/>
<accession>A0A3E0WWM5</accession>
<evidence type="ECO:0000256" key="2">
    <source>
        <dbReference type="SAM" id="Coils"/>
    </source>
</evidence>
<name>A0A3E0WWM5_9GAMM</name>
<dbReference type="InterPro" id="IPR006143">
    <property type="entry name" value="RND_pump_MFP"/>
</dbReference>
<evidence type="ECO:0000313" key="6">
    <source>
        <dbReference type="Proteomes" id="UP000256763"/>
    </source>
</evidence>
<protein>
    <submittedName>
        <fullName evidence="5">Uncharacterized protein</fullName>
    </submittedName>
</protein>
<organism evidence="5 6">
    <name type="scientific">Alkalilimnicola ehrlichii</name>
    <dbReference type="NCBI Taxonomy" id="351052"/>
    <lineage>
        <taxon>Bacteria</taxon>
        <taxon>Pseudomonadati</taxon>
        <taxon>Pseudomonadota</taxon>
        <taxon>Gammaproteobacteria</taxon>
        <taxon>Chromatiales</taxon>
        <taxon>Ectothiorhodospiraceae</taxon>
        <taxon>Alkalilimnicola</taxon>
    </lineage>
</organism>
<evidence type="ECO:0000313" key="5">
    <source>
        <dbReference type="EMBL" id="RFA37400.1"/>
    </source>
</evidence>
<evidence type="ECO:0000256" key="1">
    <source>
        <dbReference type="ARBA" id="ARBA00009477"/>
    </source>
</evidence>
<dbReference type="Gene3D" id="2.40.50.100">
    <property type="match status" value="1"/>
</dbReference>
<dbReference type="Pfam" id="PF25954">
    <property type="entry name" value="Beta-barrel_RND_2"/>
    <property type="match status" value="1"/>
</dbReference>
<dbReference type="InterPro" id="IPR058625">
    <property type="entry name" value="MdtA-like_BSH"/>
</dbReference>
<dbReference type="Pfam" id="PF25917">
    <property type="entry name" value="BSH_RND"/>
    <property type="match status" value="1"/>
</dbReference>
<dbReference type="NCBIfam" id="TIGR01730">
    <property type="entry name" value="RND_mfp"/>
    <property type="match status" value="1"/>
</dbReference>
<evidence type="ECO:0000259" key="4">
    <source>
        <dbReference type="Pfam" id="PF25954"/>
    </source>
</evidence>
<sequence>MRRKSLLIAAGLALALVLWLASGHLTREVAGTPPADAARPAPTPFLVRAEWHEATPVDRTLTLQGQTEPNRYVTLRSETSGPVAELLVRQGARVERGQTILRLSEAERLSRLEQARAQLEQAQVAYDAARGLADEGYQADIETRQAFAALQQAQAEVRAAEESVRQIEVRAPFSGIFNQRFVEEGDYVSPGTEIGVIVNNDPLQVRVDVPQQAIGQINTDSPVRIRLFGHDAVEGQIRYISASADTGTRTFPVEIHIENPGGSIPAGISAETQIVLGRVPGHFLSPAQLSLNAAGILGVKTVDEDSRVEFHPIELIRSQPDGVWVAGLPEEALIITVGQGFVDAGQEVRVSLAGEDE</sequence>
<comment type="caution">
    <text evidence="5">The sequence shown here is derived from an EMBL/GenBank/DDBJ whole genome shotgun (WGS) entry which is preliminary data.</text>
</comment>
<evidence type="ECO:0000259" key="3">
    <source>
        <dbReference type="Pfam" id="PF25917"/>
    </source>
</evidence>
<dbReference type="PANTHER" id="PTHR30469:SF29">
    <property type="entry name" value="BLR2860 PROTEIN"/>
    <property type="match status" value="1"/>
</dbReference>
<dbReference type="RefSeq" id="WP_116301740.1">
    <property type="nucleotide sequence ID" value="NZ_NFZV01000006.1"/>
</dbReference>
<dbReference type="GO" id="GO:1990281">
    <property type="term" value="C:efflux pump complex"/>
    <property type="evidence" value="ECO:0007669"/>
    <property type="project" value="TreeGrafter"/>
</dbReference>
<dbReference type="PANTHER" id="PTHR30469">
    <property type="entry name" value="MULTIDRUG RESISTANCE PROTEIN MDTA"/>
    <property type="match status" value="1"/>
</dbReference>
<comment type="similarity">
    <text evidence="1">Belongs to the membrane fusion protein (MFP) (TC 8.A.1) family.</text>
</comment>
<gene>
    <name evidence="5" type="ORF">CAL65_08900</name>
</gene>
<dbReference type="Gene3D" id="1.10.287.470">
    <property type="entry name" value="Helix hairpin bin"/>
    <property type="match status" value="1"/>
</dbReference>
<proteinExistence type="inferred from homology"/>
<keyword evidence="2" id="KW-0175">Coiled coil</keyword>
<keyword evidence="6" id="KW-1185">Reference proteome</keyword>
<feature type="domain" description="Multidrug resistance protein MdtA-like barrel-sandwich hybrid" evidence="3">
    <location>
        <begin position="71"/>
        <end position="198"/>
    </location>
</feature>
<dbReference type="OrthoDB" id="9806939at2"/>
<feature type="coiled-coil region" evidence="2">
    <location>
        <begin position="102"/>
        <end position="170"/>
    </location>
</feature>
<dbReference type="GO" id="GO:0015562">
    <property type="term" value="F:efflux transmembrane transporter activity"/>
    <property type="evidence" value="ECO:0007669"/>
    <property type="project" value="TreeGrafter"/>
</dbReference>
<reference evidence="6" key="1">
    <citation type="submission" date="2017-05" db="EMBL/GenBank/DDBJ databases">
        <authorList>
            <person name="Sharma S."/>
            <person name="Sidhu C."/>
            <person name="Pinnaka A.K."/>
        </authorList>
    </citation>
    <scope>NUCLEOTIDE SEQUENCE [LARGE SCALE GENOMIC DNA]</scope>
    <source>
        <strain evidence="6">AK93</strain>
    </source>
</reference>
<dbReference type="Proteomes" id="UP000256763">
    <property type="component" value="Unassembled WGS sequence"/>
</dbReference>
<dbReference type="SUPFAM" id="SSF111369">
    <property type="entry name" value="HlyD-like secretion proteins"/>
    <property type="match status" value="1"/>
</dbReference>
<dbReference type="Gene3D" id="2.40.30.170">
    <property type="match status" value="1"/>
</dbReference>
<dbReference type="InterPro" id="IPR058792">
    <property type="entry name" value="Beta-barrel_RND_2"/>
</dbReference>
<dbReference type="EMBL" id="NFZW01000007">
    <property type="protein sequence ID" value="RFA37400.1"/>
    <property type="molecule type" value="Genomic_DNA"/>
</dbReference>
<feature type="domain" description="CusB-like beta-barrel" evidence="4">
    <location>
        <begin position="205"/>
        <end position="274"/>
    </location>
</feature>